<dbReference type="OrthoDB" id="27214at2759"/>
<dbReference type="AlphaFoldDB" id="A0A9P7AYN2"/>
<dbReference type="InterPro" id="IPR029045">
    <property type="entry name" value="ClpP/crotonase-like_dom_sf"/>
</dbReference>
<evidence type="ECO:0000313" key="4">
    <source>
        <dbReference type="EMBL" id="KAG0650397.1"/>
    </source>
</evidence>
<reference evidence="4" key="1">
    <citation type="submission" date="2019-07" db="EMBL/GenBank/DDBJ databases">
        <title>Hyphodiscus hymeniophilus genome sequencing and assembly.</title>
        <authorList>
            <person name="Kramer G."/>
            <person name="Nodwell J."/>
        </authorList>
    </citation>
    <scope>NUCLEOTIDE SEQUENCE</scope>
    <source>
        <strain evidence="4">ATCC 34498</strain>
    </source>
</reference>
<dbReference type="PANTHER" id="PTHR37049:SF4">
    <property type="entry name" value="RHODANESE DOMAIN-CONTAINING PROTEIN"/>
    <property type="match status" value="1"/>
</dbReference>
<dbReference type="InterPro" id="IPR052766">
    <property type="entry name" value="S41A_metabolite_peptidase"/>
</dbReference>
<keyword evidence="5" id="KW-1185">Reference proteome</keyword>
<gene>
    <name evidence="4" type="ORF">D0Z07_2901</name>
</gene>
<evidence type="ECO:0000313" key="5">
    <source>
        <dbReference type="Proteomes" id="UP000785200"/>
    </source>
</evidence>
<comment type="caution">
    <text evidence="4">The sequence shown here is derived from an EMBL/GenBank/DDBJ whole genome shotgun (WGS) entry which is preliminary data.</text>
</comment>
<dbReference type="PANTHER" id="PTHR37049">
    <property type="entry name" value="PEPTIDASE S41 FAMILY PROTEIN"/>
    <property type="match status" value="1"/>
</dbReference>
<evidence type="ECO:0000259" key="3">
    <source>
        <dbReference type="Pfam" id="PF23658"/>
    </source>
</evidence>
<name>A0A9P7AYN2_9HELO</name>
<proteinExistence type="predicted"/>
<feature type="region of interest" description="Disordered" evidence="1">
    <location>
        <begin position="304"/>
        <end position="337"/>
    </location>
</feature>
<keyword evidence="2" id="KW-0732">Signal</keyword>
<accession>A0A9P7AYN2</accession>
<protein>
    <submittedName>
        <fullName evidence="4">Peptidase S41 family ustP</fullName>
    </submittedName>
</protein>
<dbReference type="Proteomes" id="UP000785200">
    <property type="component" value="Unassembled WGS sequence"/>
</dbReference>
<feature type="compositionally biased region" description="Low complexity" evidence="1">
    <location>
        <begin position="311"/>
        <end position="330"/>
    </location>
</feature>
<feature type="compositionally biased region" description="Low complexity" evidence="1">
    <location>
        <begin position="718"/>
        <end position="736"/>
    </location>
</feature>
<sequence length="761" mass="80978">MRWQFLAASFLVRDVLSASLPNTPTTNTTEPCGLITSQALEFLNGNLSTSNFFYFDARLGISCLESSTINSDLAVSFIAELSKYVEFQSTLSYLKDPPSDYQYPPVDILGGLSDISTKAAAGGFSGQYAFDQALAQLLTSAHDGHFASRLCTAISVFFARPVDFISLSVDGVQLPLVYTLEDADAMTDNFTVSNIVAINGQNVTAVIESEALFVVSDPDAAYNSMFWSTATAPINGNFTGGLTLPQVNFNLGPYTNLTFANGTHKSYLNQAFIVPNRWSENIVDGESFTNELCVGPAQSTAASGAVPTSSATVTPNPTSAVPSTTASTVPNQPTILGHPETPVVKDLNNAVAGYFLNGTEYNDTAVLFVASFESQGDGNPADFAATFSNATQDFFAAVKAANKTKLVIDLSGNLGGNTLLPNDLFRRLFPTIEPYGGARYRIPTAANIFGQSFGALPQASVDPLSTDNATAAALKLGFEIAPWNYRSSLTTDLKNLTGWSEFFPPNVVNGDNFTVNVRAPTNNTYFDESTDAIVPFRPADQQEDLQPFSVENIVILTDGTCASACTIFAEFMTRQAGVKTILVGGRPRNAPAQAIGGTKGSEVYSLAQLADISQSLLILGLVPDSLLDLANETFPGLVNLPLGSPSDLDSYTLNLRDNIPVGDDSQTPLQFVFEPADCRIFYTADTASQPHKLWEYAADVAWKGKKCAWGGVKTPPVSSSNGTGSGSSGQQQITTNDASRGSNAFPTVMASIVFAIITQVV</sequence>
<organism evidence="4 5">
    <name type="scientific">Hyphodiscus hymeniophilus</name>
    <dbReference type="NCBI Taxonomy" id="353542"/>
    <lineage>
        <taxon>Eukaryota</taxon>
        <taxon>Fungi</taxon>
        <taxon>Dikarya</taxon>
        <taxon>Ascomycota</taxon>
        <taxon>Pezizomycotina</taxon>
        <taxon>Leotiomycetes</taxon>
        <taxon>Helotiales</taxon>
        <taxon>Hyphodiscaceae</taxon>
        <taxon>Hyphodiscus</taxon>
    </lineage>
</organism>
<feature type="chain" id="PRO_5040397577" evidence="2">
    <location>
        <begin position="18"/>
        <end position="761"/>
    </location>
</feature>
<feature type="region of interest" description="Disordered" evidence="1">
    <location>
        <begin position="713"/>
        <end position="739"/>
    </location>
</feature>
<dbReference type="Gene3D" id="3.90.226.10">
    <property type="entry name" value="2-enoyl-CoA Hydratase, Chain A, domain 1"/>
    <property type="match status" value="1"/>
</dbReference>
<evidence type="ECO:0000256" key="1">
    <source>
        <dbReference type="SAM" id="MobiDB-lite"/>
    </source>
</evidence>
<evidence type="ECO:0000256" key="2">
    <source>
        <dbReference type="SAM" id="SignalP"/>
    </source>
</evidence>
<dbReference type="SUPFAM" id="SSF52096">
    <property type="entry name" value="ClpP/crotonase"/>
    <property type="match status" value="1"/>
</dbReference>
<feature type="domain" description="CPAF-like PDZ" evidence="3">
    <location>
        <begin position="158"/>
        <end position="275"/>
    </location>
</feature>
<dbReference type="EMBL" id="VNKQ01000006">
    <property type="protein sequence ID" value="KAG0650397.1"/>
    <property type="molecule type" value="Genomic_DNA"/>
</dbReference>
<feature type="signal peptide" evidence="2">
    <location>
        <begin position="1"/>
        <end position="17"/>
    </location>
</feature>
<dbReference type="InterPro" id="IPR056186">
    <property type="entry name" value="PDZ_CPAF-rel"/>
</dbReference>
<dbReference type="Pfam" id="PF23658">
    <property type="entry name" value="PDZ_CPAF_rel"/>
    <property type="match status" value="1"/>
</dbReference>